<dbReference type="PATRIC" id="fig|1056807.3.peg.2395"/>
<accession>A0A0C1GKU1</accession>
<evidence type="ECO:0000313" key="3">
    <source>
        <dbReference type="Proteomes" id="UP000031390"/>
    </source>
</evidence>
<sequence>MPVLLIQDFLQTQGLKLSSDDLRIAYLTAKTVMDMGNASIDRSVLWREEDGWKLADHIEETPENEVLLKQVFMALDSVFSRATAVKSAAVYIHLPGEPHARLVRIAAQGELLENLLAVHEENGTVYLACRTAQSGWMNIANDIAYWLSLDEIQGSRNEGSGSQLSIPVATQNGTVLGVVHVEFADKDQADEAAQTDWSALALALAEPLKALAGIEDKEEEHE</sequence>
<reference evidence="1 3" key="1">
    <citation type="submission" date="2014-12" db="EMBL/GenBank/DDBJ databases">
        <title>Genome sequence of Morococcus cerebrosus.</title>
        <authorList>
            <person name="Shin S.-K."/>
            <person name="Yi H."/>
        </authorList>
    </citation>
    <scope>NUCLEOTIDE SEQUENCE [LARGE SCALE GENOMIC DNA]</scope>
    <source>
        <strain evidence="1 3">CIP 81.93</strain>
    </source>
</reference>
<evidence type="ECO:0000313" key="4">
    <source>
        <dbReference type="Proteomes" id="UP000829504"/>
    </source>
</evidence>
<dbReference type="EMBL" id="CP094242">
    <property type="protein sequence ID" value="UNV87996.1"/>
    <property type="molecule type" value="Genomic_DNA"/>
</dbReference>
<protein>
    <submittedName>
        <fullName evidence="1">Gid protein</fullName>
    </submittedName>
</protein>
<gene>
    <name evidence="1" type="ORF">MCC93_24970</name>
    <name evidence="2" type="ORF">MON37_03420</name>
</gene>
<dbReference type="EMBL" id="JUFZ01000120">
    <property type="protein sequence ID" value="KIC06091.1"/>
    <property type="molecule type" value="Genomic_DNA"/>
</dbReference>
<evidence type="ECO:0000313" key="1">
    <source>
        <dbReference type="EMBL" id="KIC06091.1"/>
    </source>
</evidence>
<name>A0A0C1GKU1_9NEIS</name>
<dbReference type="Proteomes" id="UP000031390">
    <property type="component" value="Unassembled WGS sequence"/>
</dbReference>
<dbReference type="RefSeq" id="WP_039410151.1">
    <property type="nucleotide sequence ID" value="NZ_CP094242.1"/>
</dbReference>
<dbReference type="AlphaFoldDB" id="A0A0C1GKU1"/>
<dbReference type="SUPFAM" id="SSF55781">
    <property type="entry name" value="GAF domain-like"/>
    <property type="match status" value="1"/>
</dbReference>
<evidence type="ECO:0000313" key="2">
    <source>
        <dbReference type="EMBL" id="UNV87996.1"/>
    </source>
</evidence>
<dbReference type="Proteomes" id="UP000829504">
    <property type="component" value="Chromosome"/>
</dbReference>
<keyword evidence="4" id="KW-1185">Reference proteome</keyword>
<organism evidence="1 3">
    <name type="scientific">Morococcus cerebrosus</name>
    <dbReference type="NCBI Taxonomy" id="1056807"/>
    <lineage>
        <taxon>Bacteria</taxon>
        <taxon>Pseudomonadati</taxon>
        <taxon>Pseudomonadota</taxon>
        <taxon>Betaproteobacteria</taxon>
        <taxon>Neisseriales</taxon>
        <taxon>Neisseriaceae</taxon>
        <taxon>Morococcus</taxon>
    </lineage>
</organism>
<proteinExistence type="predicted"/>
<reference evidence="2 4" key="2">
    <citation type="submission" date="2022-03" db="EMBL/GenBank/DDBJ databases">
        <title>Genome sequencing of Morococcus cerebrosus.</title>
        <authorList>
            <person name="Baek M.-G."/>
            <person name="Yi H."/>
        </authorList>
    </citation>
    <scope>NUCLEOTIDE SEQUENCE [LARGE SCALE GENOMIC DNA]</scope>
    <source>
        <strain evidence="2 4">CIP 81.93</strain>
    </source>
</reference>